<dbReference type="OrthoDB" id="2423964at2759"/>
<keyword evidence="2" id="KW-1185">Reference proteome</keyword>
<dbReference type="AlphaFoldDB" id="A0A2G9QK31"/>
<evidence type="ECO:0000313" key="1">
    <source>
        <dbReference type="EMBL" id="PIO15970.1"/>
    </source>
</evidence>
<name>A0A2G9QK31_AQUCT</name>
<dbReference type="EMBL" id="KV966774">
    <property type="protein sequence ID" value="PIO15969.1"/>
    <property type="molecule type" value="Genomic_DNA"/>
</dbReference>
<proteinExistence type="predicted"/>
<reference evidence="1" key="2">
    <citation type="submission" date="2017-08" db="EMBL/GenBank/DDBJ databases">
        <title>Assembly of the North American Bullfrog Genome.</title>
        <authorList>
            <person name="Warren R.L."/>
            <person name="Vandervalk B.P."/>
            <person name="Kucuk E."/>
            <person name="Birol I."/>
            <person name="Helbing C."/>
            <person name="Pandoh P."/>
            <person name="Behsaz B."/>
            <person name="Mohamadi H."/>
            <person name="Chu J."/>
            <person name="Jackman S."/>
            <person name="Hammond S.A."/>
            <person name="Veldhoen N."/>
            <person name="Kirk H."/>
            <person name="Zhao Y."/>
            <person name="Coope R."/>
            <person name="Pleasance S."/>
            <person name="Moore R."/>
            <person name="Holt R."/>
        </authorList>
    </citation>
    <scope>NUCLEOTIDE SEQUENCE</scope>
    <source>
        <strain evidence="1">Bruno</strain>
        <tissue evidence="1">Liver</tissue>
    </source>
</reference>
<evidence type="ECO:0000313" key="2">
    <source>
        <dbReference type="Proteomes" id="UP000228934"/>
    </source>
</evidence>
<dbReference type="Proteomes" id="UP000228934">
    <property type="component" value="Unassembled WGS sequence"/>
</dbReference>
<accession>A0A2G9QK31</accession>
<organism evidence="1 2">
    <name type="scientific">Aquarana catesbeiana</name>
    <name type="common">American bullfrog</name>
    <name type="synonym">Rana catesbeiana</name>
    <dbReference type="NCBI Taxonomy" id="8400"/>
    <lineage>
        <taxon>Eukaryota</taxon>
        <taxon>Metazoa</taxon>
        <taxon>Chordata</taxon>
        <taxon>Craniata</taxon>
        <taxon>Vertebrata</taxon>
        <taxon>Euteleostomi</taxon>
        <taxon>Amphibia</taxon>
        <taxon>Batrachia</taxon>
        <taxon>Anura</taxon>
        <taxon>Neobatrachia</taxon>
        <taxon>Ranoidea</taxon>
        <taxon>Ranidae</taxon>
        <taxon>Aquarana</taxon>
    </lineage>
</organism>
<sequence>MITPYLNDARRLSKEVRLVTDSVDSASMPQWQRKELQASLKALQRSANTAVRKAIGRKAAESVPSLLERHGQHPIIVDCVEEESLPVRYRHFLS</sequence>
<protein>
    <submittedName>
        <fullName evidence="1">Uncharacterized protein</fullName>
    </submittedName>
</protein>
<reference evidence="2" key="1">
    <citation type="journal article" date="2017" name="Nat. Commun.">
        <title>The North American bullfrog draft genome provides insight into hormonal regulation of long noncoding RNA.</title>
        <authorList>
            <person name="Hammond S.A."/>
            <person name="Warren R.L."/>
            <person name="Vandervalk B.P."/>
            <person name="Kucuk E."/>
            <person name="Khan H."/>
            <person name="Gibb E.A."/>
            <person name="Pandoh P."/>
            <person name="Kirk H."/>
            <person name="Zhao Y."/>
            <person name="Jones M."/>
            <person name="Mungall A.J."/>
            <person name="Coope R."/>
            <person name="Pleasance S."/>
            <person name="Moore R.A."/>
            <person name="Holt R.A."/>
            <person name="Round J.M."/>
            <person name="Ohora S."/>
            <person name="Walle B.V."/>
            <person name="Veldhoen N."/>
            <person name="Helbing C.C."/>
            <person name="Birol I."/>
        </authorList>
    </citation>
    <scope>NUCLEOTIDE SEQUENCE [LARGE SCALE GENOMIC DNA]</scope>
</reference>
<gene>
    <name evidence="1" type="ORF">AB205_0068530</name>
</gene>
<dbReference type="EMBL" id="KV966774">
    <property type="protein sequence ID" value="PIO15970.1"/>
    <property type="molecule type" value="Genomic_DNA"/>
</dbReference>